<sequence>MGLHNRSRYGRYAGGPDPLAPPVDLAEALDAVAEDVMAGYSPRRALQEFLRRGGRSQEGLDELAGRIQQRRKDLLGRHNLDGTLNEVKKLLDAAVLEERKQLARDAMMDNTDRAFREMQLQNLPRSTAAAVNELASYDWQSSTARESYERIKDLLGREVLDQRFAGMKQALESATEEDRVAVSEMLRDLSALLDKHRRGVDTEEDFQEFMARHGQHFPENPQSVEELVDALAKRAAAAQRLLQSMSPEQREELMRLSAQAFGSPDLMAQLGQLDETLQALRPGEDWTGSERFEGQEGMGLGDGTGVLQDLAELDELAEQLGQDYDGSHLDDVDLDALSRQLGEDAAVTARTLAEIEKAMHDGGYLKRGDDGNLQLSPQAMRRLGRSLLRDAAKQLSGRQGRRDTRVAGAAGEPTGSSRPWEFGDAAPWDVTRTITNAIRRTIADGGDPGHGVRLAVDDIEVTETEERTQAAVVLLVDVSFSMAAEGRWVPMKRTALALHHLVSTRFRGDRLQLITFGRYAQSMDIGELTALPAVREQGTNLHHGLLLASRFFRRHPSMQPVLLVVTDGEPTAHLLPDGESVFSWPPHPQTIRRTVEELDRVGRVGAQSTFFRLGDDPGLERFVQRMARRIDGRVVAPETDELGAAVVGEYLRAHFRGRPYGDSDWAQ</sequence>
<dbReference type="Gene3D" id="3.40.50.410">
    <property type="entry name" value="von Willebrand factor, type A domain"/>
    <property type="match status" value="1"/>
</dbReference>
<dbReference type="EMBL" id="RBED01000119">
    <property type="protein sequence ID" value="RNL51805.1"/>
    <property type="molecule type" value="Genomic_DNA"/>
</dbReference>
<dbReference type="Pfam" id="PF13519">
    <property type="entry name" value="VWA_2"/>
    <property type="match status" value="1"/>
</dbReference>
<evidence type="ECO:0000259" key="2">
    <source>
        <dbReference type="SMART" id="SM00327"/>
    </source>
</evidence>
<dbReference type="RefSeq" id="WP_123256232.1">
    <property type="nucleotide sequence ID" value="NZ_RBED01000119.1"/>
</dbReference>
<name>A0A3N0BRX7_9MICC</name>
<evidence type="ECO:0000313" key="3">
    <source>
        <dbReference type="EMBL" id="RNL51805.1"/>
    </source>
</evidence>
<evidence type="ECO:0000256" key="1">
    <source>
        <dbReference type="SAM" id="MobiDB-lite"/>
    </source>
</evidence>
<keyword evidence="4" id="KW-1185">Reference proteome</keyword>
<accession>A0A3N0BRX7</accession>
<feature type="region of interest" description="Disordered" evidence="1">
    <location>
        <begin position="392"/>
        <end position="423"/>
    </location>
</feature>
<dbReference type="CDD" id="cd00198">
    <property type="entry name" value="vWFA"/>
    <property type="match status" value="1"/>
</dbReference>
<protein>
    <submittedName>
        <fullName evidence="3">VWA domain-containing protein</fullName>
    </submittedName>
</protein>
<dbReference type="InterPro" id="IPR002035">
    <property type="entry name" value="VWF_A"/>
</dbReference>
<dbReference type="Proteomes" id="UP000273807">
    <property type="component" value="Unassembled WGS sequence"/>
</dbReference>
<dbReference type="InterPro" id="IPR036465">
    <property type="entry name" value="vWFA_dom_sf"/>
</dbReference>
<gene>
    <name evidence="3" type="ORF">D7003_15020</name>
</gene>
<evidence type="ECO:0000313" key="4">
    <source>
        <dbReference type="Proteomes" id="UP000273807"/>
    </source>
</evidence>
<feature type="domain" description="VWFA" evidence="2">
    <location>
        <begin position="469"/>
        <end position="651"/>
    </location>
</feature>
<proteinExistence type="predicted"/>
<dbReference type="AlphaFoldDB" id="A0A3N0BRX7"/>
<dbReference type="SUPFAM" id="SSF53300">
    <property type="entry name" value="vWA-like"/>
    <property type="match status" value="1"/>
</dbReference>
<dbReference type="OrthoDB" id="9766126at2"/>
<dbReference type="SMART" id="SM00327">
    <property type="entry name" value="VWA"/>
    <property type="match status" value="1"/>
</dbReference>
<comment type="caution">
    <text evidence="3">The sequence shown here is derived from an EMBL/GenBank/DDBJ whole genome shotgun (WGS) entry which is preliminary data.</text>
</comment>
<organism evidence="3 4">
    <name type="scientific">Arthrobacter oryzae</name>
    <dbReference type="NCBI Taxonomy" id="409290"/>
    <lineage>
        <taxon>Bacteria</taxon>
        <taxon>Bacillati</taxon>
        <taxon>Actinomycetota</taxon>
        <taxon>Actinomycetes</taxon>
        <taxon>Micrococcales</taxon>
        <taxon>Micrococcaceae</taxon>
        <taxon>Arthrobacter</taxon>
    </lineage>
</organism>
<reference evidence="3 4" key="1">
    <citation type="submission" date="2018-10" db="EMBL/GenBank/DDBJ databases">
        <title>Genome sequencing of Arthrobacter oryzae TNB02.</title>
        <authorList>
            <person name="Cho Y.-J."/>
            <person name="Cho A."/>
            <person name="Kim O.-S."/>
        </authorList>
    </citation>
    <scope>NUCLEOTIDE SEQUENCE [LARGE SCALE GENOMIC DNA]</scope>
    <source>
        <strain evidence="3 4">TNB02</strain>
    </source>
</reference>